<dbReference type="SUPFAM" id="SSF48371">
    <property type="entry name" value="ARM repeat"/>
    <property type="match status" value="1"/>
</dbReference>
<keyword evidence="5" id="KW-1185">Reference proteome</keyword>
<dbReference type="Proteomes" id="UP000319801">
    <property type="component" value="Unassembled WGS sequence"/>
</dbReference>
<feature type="compositionally biased region" description="Polar residues" evidence="2">
    <location>
        <begin position="1837"/>
        <end position="1846"/>
    </location>
</feature>
<feature type="compositionally biased region" description="Polar residues" evidence="2">
    <location>
        <begin position="1757"/>
        <end position="1767"/>
    </location>
</feature>
<dbReference type="Gene3D" id="1.25.10.10">
    <property type="entry name" value="Leucine-rich Repeat Variant"/>
    <property type="match status" value="1"/>
</dbReference>
<evidence type="ECO:0000256" key="2">
    <source>
        <dbReference type="SAM" id="MobiDB-lite"/>
    </source>
</evidence>
<feature type="compositionally biased region" description="Polar residues" evidence="2">
    <location>
        <begin position="1541"/>
        <end position="1559"/>
    </location>
</feature>
<dbReference type="SMART" id="SM01297">
    <property type="entry name" value="KAP"/>
    <property type="match status" value="1"/>
</dbReference>
<reference evidence="4 5" key="1">
    <citation type="journal article" date="2019" name="Genome Biol. Evol.">
        <title>Whole-Genome Sequencing of the Giant Devil Catfish, Bagarius yarrelli.</title>
        <authorList>
            <person name="Jiang W."/>
            <person name="Lv Y."/>
            <person name="Cheng L."/>
            <person name="Yang K."/>
            <person name="Chao B."/>
            <person name="Wang X."/>
            <person name="Li Y."/>
            <person name="Pan X."/>
            <person name="You X."/>
            <person name="Zhang Y."/>
            <person name="Yang J."/>
            <person name="Li J."/>
            <person name="Zhang X."/>
            <person name="Liu S."/>
            <person name="Sun C."/>
            <person name="Yang J."/>
            <person name="Shi Q."/>
        </authorList>
    </citation>
    <scope>NUCLEOTIDE SEQUENCE [LARGE SCALE GENOMIC DNA]</scope>
    <source>
        <strain evidence="4">JWS20170419001</strain>
        <tissue evidence="4">Muscle</tissue>
    </source>
</reference>
<feature type="region of interest" description="Disordered" evidence="2">
    <location>
        <begin position="1389"/>
        <end position="1422"/>
    </location>
</feature>
<dbReference type="InterPro" id="IPR016024">
    <property type="entry name" value="ARM-type_fold"/>
</dbReference>
<comment type="caution">
    <text evidence="4">The sequence shown here is derived from an EMBL/GenBank/DDBJ whole genome shotgun (WGS) entry which is preliminary data.</text>
</comment>
<feature type="compositionally biased region" description="Polar residues" evidence="2">
    <location>
        <begin position="1392"/>
        <end position="1422"/>
    </location>
</feature>
<dbReference type="Pfam" id="PF05804">
    <property type="entry name" value="KAP"/>
    <property type="match status" value="2"/>
</dbReference>
<feature type="region of interest" description="Disordered" evidence="2">
    <location>
        <begin position="1837"/>
        <end position="1860"/>
    </location>
</feature>
<dbReference type="InterPro" id="IPR011989">
    <property type="entry name" value="ARM-like"/>
</dbReference>
<feature type="compositionally biased region" description="Polar residues" evidence="2">
    <location>
        <begin position="1612"/>
        <end position="1703"/>
    </location>
</feature>
<feature type="compositionally biased region" description="Polar residues" evidence="2">
    <location>
        <begin position="1480"/>
        <end position="1512"/>
    </location>
</feature>
<protein>
    <submittedName>
        <fullName evidence="4">Kinesin-associated protein 3</fullName>
    </submittedName>
</protein>
<comment type="similarity">
    <text evidence="1">Belongs to the Niban family.</text>
</comment>
<feature type="region of interest" description="Disordered" evidence="2">
    <location>
        <begin position="1480"/>
        <end position="1599"/>
    </location>
</feature>
<evidence type="ECO:0000313" key="5">
    <source>
        <dbReference type="Proteomes" id="UP000319801"/>
    </source>
</evidence>
<sequence>MNVKGNYSVVFWQESSLVSISQSSPGLSAALWKVKGGSLDVHPTEKALIVQYEVEASIVGEMGDTMLGERKSCQKMTGDVQRELPVEIRKHIRSLTLPVAKGDEAQKHFAMRILYHISMDDSYRFMFAYTDCIPQVMKMLFDCTEEEVDPELISFCINLAANKRNAQLICEGDGLKMLIKRAFKLKDPLMMKIIRNISQHDGSSKDLFIDYVGDLAGQISHNKDEEFVIECLGTLANLNVPGLDWELVLKEFDLVPFLKENLKPGFTEEDLMLEVVILIGTVSMDDSCAAMLAKSGIIPGLIELLNAQQEDDEFVCQIVYVFYQMVFHQATRDIIIKETQAPAYLIDLMHDKNAEICKVCNNTLDIIAEYDEEWKKKIQNEKFRWHNSQWLEMVVNQQMDEVEPFLYAADGETFLQETDALEQPNFFYSADRLIPADAATTPDFLIDCQNGEYFTSRSYPCSLVRKHWSLLSACIPLQIPLLLSACREAARAMKRIILDLEGIPSEASFAQGVVHLRRIFHSVWNYLRSGAWRRRAARCRLQFPSRRTALTATPHHSRVEQVQDCASSYHHHHLCCIYSDSPLSNISSSSVIYLRQFKDTDSILDQYTELKNFASTYKKQYSLAFLSNVHNELVQHKPEHTQLLKQRDPPQESEVIYQETVLYFCLNRKWKKRFVVVRANYSLECHESYEASLSPLRKRKRGTILPMLTTTGGTVLTTEEKYIEIVDRCFPDTHNVKEDFAPPVVGMPGQFPVYLRLPYKRDYYFCFLQETNQITFCSVLSDCIRHQNQDFLKNRSYEVQAFIKAVQLYRQEKGYYEAWEMLIGNDVQVLANLTMEELMPVLEKDLLARLKAKRMDKKRLWFSTVEAVYNLVQDTLTDGMAALNDECRDATLHQSTLMRSDMDQIISSRAFLESKLRATVAELATEYCKQHVKARLSVVLEEMMGPISLGFAEARQVAENMMEHLCKKSQAGFTKEDQEEALVEMNKPNLQSCYEKVSGLTDHIREFSYPNCRGLEHSTQIDIQQLVDNASYTFGLLLNKSSQDDADLLDVIIKAKQRVLKQYDYDSSTLRKKIFQEALLSIALPSVKAFLAPTFKKELPDFQQYIFDDYVNFINVENIYEDILQDILKQQDISKEVKEAASMKKYDLHIESRYRCSVSSRYSTPPDSPDYTSLFTAMGSAQPSSPLSSYSPPESQGTGEDLVISEKKVEQEVFTDQQVENLELAQAELIKVCPNEVTVDKKVIMAQQAQAQPELIRGPESKDQVSAEKKLEQEEIIQAHEHGDLIRVSPGKDPIKAEKKVKQEVEVQIHAQPELIKECPGEKTIVPEKVMKQELFVQSQAEPEIGVSTSVKVEGEHKVEDKGVQSVPVAVHTAILEKSFIAIQRLNKKTDSGSPNVATKNTETLQSMSSLSDTEPTAHKQSTPNLKLLDTAVQASPPVQGSPIASPTSPVQGSPIASPTSPVQASLPVQGSLIPSLTSPVQANSPVQGSPIASFTPPVQGTPIASPTSPVQANPPVQGKPIATSTSPVQPSPSVLGSPIASPTSLVQANPPVQASPIASPTPPVQGTPIASPTSLVQANPPVQASPIASPTSPVQASLPVQGSLIPSLTSPVQANSPVQGSPIASLTPPVQGTPIASPTSPVQASPPVQGSPITSPTSLVQASPPVQGSPIASHTPPVQGSPITSPTSLVQASPPVQGSPIASPTPPVQGISTASPTPPVQASPPVQGISTASHTSLDQVRPPAEDSPSVQAGVEASSTAHSSPPQGNLKCVSDIEVENAAKIRSCSAMECISNIQPQIQTMVQTINTTEDTSIAVDDLTSFQPVIHEIEVGNGTQYFSDDSSWTTEEEGDSIEEDDPTAETTAAIPIPEGCVIAKGETASDISANATENATDAKTEAHRPLDCIREIRELVVEVIEVKEGTSTLPC</sequence>
<gene>
    <name evidence="4" type="ORF">Baya_9451</name>
</gene>
<feature type="region of interest" description="Disordered" evidence="2">
    <location>
        <begin position="1612"/>
        <end position="1770"/>
    </location>
</feature>
<dbReference type="CDD" id="cd23949">
    <property type="entry name" value="Niban-like"/>
    <property type="match status" value="1"/>
</dbReference>
<dbReference type="InterPro" id="IPR059060">
    <property type="entry name" value="Niban_1/2/3_dom"/>
</dbReference>
<dbReference type="OrthoDB" id="9010513at2759"/>
<evidence type="ECO:0000259" key="3">
    <source>
        <dbReference type="Pfam" id="PF26086"/>
    </source>
</evidence>
<dbReference type="Pfam" id="PF26086">
    <property type="entry name" value="Niban2"/>
    <property type="match status" value="1"/>
</dbReference>
<feature type="compositionally biased region" description="Low complexity" evidence="2">
    <location>
        <begin position="1524"/>
        <end position="1535"/>
    </location>
</feature>
<feature type="region of interest" description="Disordered" evidence="2">
    <location>
        <begin position="1159"/>
        <end position="1201"/>
    </location>
</feature>
<proteinExistence type="inferred from homology"/>
<dbReference type="Pfam" id="PF26089">
    <property type="entry name" value="PH_Niban2"/>
    <property type="match status" value="1"/>
</dbReference>
<dbReference type="EMBL" id="VCAZ01000055">
    <property type="protein sequence ID" value="TSN30222.1"/>
    <property type="molecule type" value="Genomic_DNA"/>
</dbReference>
<feature type="compositionally biased region" description="Acidic residues" evidence="2">
    <location>
        <begin position="1847"/>
        <end position="1860"/>
    </location>
</feature>
<feature type="compositionally biased region" description="Polar residues" evidence="2">
    <location>
        <begin position="1729"/>
        <end position="1739"/>
    </location>
</feature>
<dbReference type="PANTHER" id="PTHR14392:SF3">
    <property type="entry name" value="PROTEIN NIBAN 1"/>
    <property type="match status" value="1"/>
</dbReference>
<organism evidence="4 5">
    <name type="scientific">Bagarius yarrelli</name>
    <name type="common">Goonch</name>
    <name type="synonym">Bagrus yarrelli</name>
    <dbReference type="NCBI Taxonomy" id="175774"/>
    <lineage>
        <taxon>Eukaryota</taxon>
        <taxon>Metazoa</taxon>
        <taxon>Chordata</taxon>
        <taxon>Craniata</taxon>
        <taxon>Vertebrata</taxon>
        <taxon>Euteleostomi</taxon>
        <taxon>Actinopterygii</taxon>
        <taxon>Neopterygii</taxon>
        <taxon>Teleostei</taxon>
        <taxon>Ostariophysi</taxon>
        <taxon>Siluriformes</taxon>
        <taxon>Sisoridae</taxon>
        <taxon>Sisorinae</taxon>
        <taxon>Bagarius</taxon>
    </lineage>
</organism>
<dbReference type="InterPro" id="IPR026088">
    <property type="entry name" value="Niban-like"/>
</dbReference>
<dbReference type="PANTHER" id="PTHR14392">
    <property type="entry name" value="NIBAN FAMILY MEMBER"/>
    <property type="match status" value="1"/>
</dbReference>
<feature type="compositionally biased region" description="Polar residues" evidence="2">
    <location>
        <begin position="1569"/>
        <end position="1599"/>
    </location>
</feature>
<feature type="compositionally biased region" description="Low complexity" evidence="2">
    <location>
        <begin position="1180"/>
        <end position="1195"/>
    </location>
</feature>
<accession>A0A556U6P9</accession>
<feature type="domain" description="Niban 1/2/3" evidence="3">
    <location>
        <begin position="927"/>
        <end position="1085"/>
    </location>
</feature>
<feature type="region of interest" description="Disordered" evidence="2">
    <location>
        <begin position="1436"/>
        <end position="1467"/>
    </location>
</feature>
<evidence type="ECO:0000313" key="4">
    <source>
        <dbReference type="EMBL" id="TSN30222.1"/>
    </source>
</evidence>
<name>A0A556U6P9_BAGYA</name>
<evidence type="ECO:0000256" key="1">
    <source>
        <dbReference type="ARBA" id="ARBA00010251"/>
    </source>
</evidence>